<reference evidence="1 2" key="1">
    <citation type="submission" date="2019-03" db="EMBL/GenBank/DDBJ databases">
        <title>Draft genome sequences of novel Actinobacteria.</title>
        <authorList>
            <person name="Sahin N."/>
            <person name="Ay H."/>
            <person name="Saygin H."/>
        </authorList>
    </citation>
    <scope>NUCLEOTIDE SEQUENCE [LARGE SCALE GENOMIC DNA]</scope>
    <source>
        <strain evidence="1 2">KC712</strain>
    </source>
</reference>
<sequence length="78" mass="8210">MTGLSATEVLLVAHSSPQKAGRVEVYDSARGMARVLADVPSPRPGYALQKVAVGDKHIVWFGATPNSTTRLGPTVPQP</sequence>
<comment type="caution">
    <text evidence="1">The sequence shown here is derived from an EMBL/GenBank/DDBJ whole genome shotgun (WGS) entry which is preliminary data.</text>
</comment>
<gene>
    <name evidence="1" type="ORF">E1294_52035</name>
</gene>
<keyword evidence="2" id="KW-1185">Reference proteome</keyword>
<proteinExistence type="predicted"/>
<dbReference type="OrthoDB" id="3542794at2"/>
<name>A0A4R4V3V8_9ACTN</name>
<dbReference type="Proteomes" id="UP000294543">
    <property type="component" value="Unassembled WGS sequence"/>
</dbReference>
<dbReference type="RefSeq" id="WP_132520790.1">
    <property type="nucleotide sequence ID" value="NZ_SMKP01000432.1"/>
</dbReference>
<accession>A0A4R4V3V8</accession>
<protein>
    <submittedName>
        <fullName evidence="1">Uncharacterized protein</fullName>
    </submittedName>
</protein>
<dbReference type="EMBL" id="SMKP01000432">
    <property type="protein sequence ID" value="TDC99787.1"/>
    <property type="molecule type" value="Genomic_DNA"/>
</dbReference>
<evidence type="ECO:0000313" key="2">
    <source>
        <dbReference type="Proteomes" id="UP000294543"/>
    </source>
</evidence>
<evidence type="ECO:0000313" key="1">
    <source>
        <dbReference type="EMBL" id="TDC99787.1"/>
    </source>
</evidence>
<dbReference type="AlphaFoldDB" id="A0A4R4V3V8"/>
<organism evidence="1 2">
    <name type="scientific">Nonomuraea diastatica</name>
    <dbReference type="NCBI Taxonomy" id="1848329"/>
    <lineage>
        <taxon>Bacteria</taxon>
        <taxon>Bacillati</taxon>
        <taxon>Actinomycetota</taxon>
        <taxon>Actinomycetes</taxon>
        <taxon>Streptosporangiales</taxon>
        <taxon>Streptosporangiaceae</taxon>
        <taxon>Nonomuraea</taxon>
    </lineage>
</organism>